<organism evidence="2 3">
    <name type="scientific">Rhipicephalus sanguineus</name>
    <name type="common">Brown dog tick</name>
    <name type="synonym">Ixodes sanguineus</name>
    <dbReference type="NCBI Taxonomy" id="34632"/>
    <lineage>
        <taxon>Eukaryota</taxon>
        <taxon>Metazoa</taxon>
        <taxon>Ecdysozoa</taxon>
        <taxon>Arthropoda</taxon>
        <taxon>Chelicerata</taxon>
        <taxon>Arachnida</taxon>
        <taxon>Acari</taxon>
        <taxon>Parasitiformes</taxon>
        <taxon>Ixodida</taxon>
        <taxon>Ixodoidea</taxon>
        <taxon>Ixodidae</taxon>
        <taxon>Rhipicephalinae</taxon>
        <taxon>Rhipicephalus</taxon>
        <taxon>Rhipicephalus</taxon>
    </lineage>
</organism>
<keyword evidence="3" id="KW-1185">Reference proteome</keyword>
<accession>A0A9D4Q0W8</accession>
<evidence type="ECO:0000313" key="3">
    <source>
        <dbReference type="Proteomes" id="UP000821837"/>
    </source>
</evidence>
<sequence length="169" mass="17851">MLVIITGAISNWPSQSELEGEDASPPAVHDSRAAVATDGPIQGAKVTASALEGKAKRRRAKSNRPTPFIKADHELKSKAACLETCKPPSANDTEEAQLPAVCRAARSAPCSTAKMRFPFFAARKPGGGFKCVEASAERLQRRLCLAPGNIFASIKACNATCKRGGSEKN</sequence>
<name>A0A9D4Q0W8_RHISA</name>
<dbReference type="EMBL" id="JABSTV010001249">
    <property type="protein sequence ID" value="KAH7961091.1"/>
    <property type="molecule type" value="Genomic_DNA"/>
</dbReference>
<comment type="caution">
    <text evidence="2">The sequence shown here is derived from an EMBL/GenBank/DDBJ whole genome shotgun (WGS) entry which is preliminary data.</text>
</comment>
<reference evidence="2" key="2">
    <citation type="submission" date="2021-09" db="EMBL/GenBank/DDBJ databases">
        <authorList>
            <person name="Jia N."/>
            <person name="Wang J."/>
            <person name="Shi W."/>
            <person name="Du L."/>
            <person name="Sun Y."/>
            <person name="Zhan W."/>
            <person name="Jiang J."/>
            <person name="Wang Q."/>
            <person name="Zhang B."/>
            <person name="Ji P."/>
            <person name="Sakyi L.B."/>
            <person name="Cui X."/>
            <person name="Yuan T."/>
            <person name="Jiang B."/>
            <person name="Yang W."/>
            <person name="Lam T.T.-Y."/>
            <person name="Chang Q."/>
            <person name="Ding S."/>
            <person name="Wang X."/>
            <person name="Zhu J."/>
            <person name="Ruan X."/>
            <person name="Zhao L."/>
            <person name="Wei J."/>
            <person name="Que T."/>
            <person name="Du C."/>
            <person name="Cheng J."/>
            <person name="Dai P."/>
            <person name="Han X."/>
            <person name="Huang E."/>
            <person name="Gao Y."/>
            <person name="Liu J."/>
            <person name="Shao H."/>
            <person name="Ye R."/>
            <person name="Li L."/>
            <person name="Wei W."/>
            <person name="Wang X."/>
            <person name="Wang C."/>
            <person name="Huo Q."/>
            <person name="Li W."/>
            <person name="Guo W."/>
            <person name="Chen H."/>
            <person name="Chen S."/>
            <person name="Zhou L."/>
            <person name="Zhou L."/>
            <person name="Ni X."/>
            <person name="Tian J."/>
            <person name="Zhou Y."/>
            <person name="Sheng Y."/>
            <person name="Liu T."/>
            <person name="Pan Y."/>
            <person name="Xia L."/>
            <person name="Li J."/>
            <person name="Zhao F."/>
            <person name="Cao W."/>
        </authorList>
    </citation>
    <scope>NUCLEOTIDE SEQUENCE</scope>
    <source>
        <strain evidence="2">Rsan-2018</strain>
        <tissue evidence="2">Larvae</tissue>
    </source>
</reference>
<dbReference type="VEuPathDB" id="VectorBase:RSAN_052479"/>
<dbReference type="Proteomes" id="UP000821837">
    <property type="component" value="Chromosome 3"/>
</dbReference>
<evidence type="ECO:0000313" key="2">
    <source>
        <dbReference type="EMBL" id="KAH7961091.1"/>
    </source>
</evidence>
<dbReference type="AlphaFoldDB" id="A0A9D4Q0W8"/>
<evidence type="ECO:0000256" key="1">
    <source>
        <dbReference type="SAM" id="MobiDB-lite"/>
    </source>
</evidence>
<protein>
    <submittedName>
        <fullName evidence="2">Uncharacterized protein</fullName>
    </submittedName>
</protein>
<feature type="region of interest" description="Disordered" evidence="1">
    <location>
        <begin position="47"/>
        <end position="69"/>
    </location>
</feature>
<proteinExistence type="predicted"/>
<gene>
    <name evidence="2" type="ORF">HPB52_001896</name>
</gene>
<reference evidence="2" key="1">
    <citation type="journal article" date="2020" name="Cell">
        <title>Large-Scale Comparative Analyses of Tick Genomes Elucidate Their Genetic Diversity and Vector Capacities.</title>
        <authorList>
            <consortium name="Tick Genome and Microbiome Consortium (TIGMIC)"/>
            <person name="Jia N."/>
            <person name="Wang J."/>
            <person name="Shi W."/>
            <person name="Du L."/>
            <person name="Sun Y."/>
            <person name="Zhan W."/>
            <person name="Jiang J.F."/>
            <person name="Wang Q."/>
            <person name="Zhang B."/>
            <person name="Ji P."/>
            <person name="Bell-Sakyi L."/>
            <person name="Cui X.M."/>
            <person name="Yuan T.T."/>
            <person name="Jiang B.G."/>
            <person name="Yang W.F."/>
            <person name="Lam T.T."/>
            <person name="Chang Q.C."/>
            <person name="Ding S.J."/>
            <person name="Wang X.J."/>
            <person name="Zhu J.G."/>
            <person name="Ruan X.D."/>
            <person name="Zhao L."/>
            <person name="Wei J.T."/>
            <person name="Ye R.Z."/>
            <person name="Que T.C."/>
            <person name="Du C.H."/>
            <person name="Zhou Y.H."/>
            <person name="Cheng J.X."/>
            <person name="Dai P.F."/>
            <person name="Guo W.B."/>
            <person name="Han X.H."/>
            <person name="Huang E.J."/>
            <person name="Li L.F."/>
            <person name="Wei W."/>
            <person name="Gao Y.C."/>
            <person name="Liu J.Z."/>
            <person name="Shao H.Z."/>
            <person name="Wang X."/>
            <person name="Wang C.C."/>
            <person name="Yang T.C."/>
            <person name="Huo Q.B."/>
            <person name="Li W."/>
            <person name="Chen H.Y."/>
            <person name="Chen S.E."/>
            <person name="Zhou L.G."/>
            <person name="Ni X.B."/>
            <person name="Tian J.H."/>
            <person name="Sheng Y."/>
            <person name="Liu T."/>
            <person name="Pan Y.S."/>
            <person name="Xia L.Y."/>
            <person name="Li J."/>
            <person name="Zhao F."/>
            <person name="Cao W.C."/>
        </authorList>
    </citation>
    <scope>NUCLEOTIDE SEQUENCE</scope>
    <source>
        <strain evidence="2">Rsan-2018</strain>
    </source>
</reference>